<feature type="compositionally biased region" description="Basic and acidic residues" evidence="1">
    <location>
        <begin position="24"/>
        <end position="42"/>
    </location>
</feature>
<name>A0A5C3L2C6_COPMA</name>
<evidence type="ECO:0000313" key="3">
    <source>
        <dbReference type="Proteomes" id="UP000307440"/>
    </source>
</evidence>
<evidence type="ECO:0000256" key="1">
    <source>
        <dbReference type="SAM" id="MobiDB-lite"/>
    </source>
</evidence>
<reference evidence="2 3" key="1">
    <citation type="journal article" date="2019" name="Nat. Ecol. Evol.">
        <title>Megaphylogeny resolves global patterns of mushroom evolution.</title>
        <authorList>
            <person name="Varga T."/>
            <person name="Krizsan K."/>
            <person name="Foldi C."/>
            <person name="Dima B."/>
            <person name="Sanchez-Garcia M."/>
            <person name="Sanchez-Ramirez S."/>
            <person name="Szollosi G.J."/>
            <person name="Szarkandi J.G."/>
            <person name="Papp V."/>
            <person name="Albert L."/>
            <person name="Andreopoulos W."/>
            <person name="Angelini C."/>
            <person name="Antonin V."/>
            <person name="Barry K.W."/>
            <person name="Bougher N.L."/>
            <person name="Buchanan P."/>
            <person name="Buyck B."/>
            <person name="Bense V."/>
            <person name="Catcheside P."/>
            <person name="Chovatia M."/>
            <person name="Cooper J."/>
            <person name="Damon W."/>
            <person name="Desjardin D."/>
            <person name="Finy P."/>
            <person name="Geml J."/>
            <person name="Haridas S."/>
            <person name="Hughes K."/>
            <person name="Justo A."/>
            <person name="Karasinski D."/>
            <person name="Kautmanova I."/>
            <person name="Kiss B."/>
            <person name="Kocsube S."/>
            <person name="Kotiranta H."/>
            <person name="LaButti K.M."/>
            <person name="Lechner B.E."/>
            <person name="Liimatainen K."/>
            <person name="Lipzen A."/>
            <person name="Lukacs Z."/>
            <person name="Mihaltcheva S."/>
            <person name="Morgado L.N."/>
            <person name="Niskanen T."/>
            <person name="Noordeloos M.E."/>
            <person name="Ohm R.A."/>
            <person name="Ortiz-Santana B."/>
            <person name="Ovrebo C."/>
            <person name="Racz N."/>
            <person name="Riley R."/>
            <person name="Savchenko A."/>
            <person name="Shiryaev A."/>
            <person name="Soop K."/>
            <person name="Spirin V."/>
            <person name="Szebenyi C."/>
            <person name="Tomsovsky M."/>
            <person name="Tulloss R.E."/>
            <person name="Uehling J."/>
            <person name="Grigoriev I.V."/>
            <person name="Vagvolgyi C."/>
            <person name="Papp T."/>
            <person name="Martin F.M."/>
            <person name="Miettinen O."/>
            <person name="Hibbett D.S."/>
            <person name="Nagy L.G."/>
        </authorList>
    </citation>
    <scope>NUCLEOTIDE SEQUENCE [LARGE SCALE GENOMIC DNA]</scope>
    <source>
        <strain evidence="2 3">CBS 121175</strain>
    </source>
</reference>
<sequence>MFLSPSAPKVVLPQGASSNRTFRRRDCCDDGRDKDKAKDGCGRHPTSSRNPWNSGVLAHWRRQGIKTLPKGVVETTWQPLNMNIEGESPVVPATVRRQLCRAARTVGGFGGAGLAEEAQLCASLDKGFDHMGYSRVMLSYPIVQFKLSGAIYVAIL</sequence>
<protein>
    <submittedName>
        <fullName evidence="2">Uncharacterized protein</fullName>
    </submittedName>
</protein>
<keyword evidence="3" id="KW-1185">Reference proteome</keyword>
<accession>A0A5C3L2C6</accession>
<dbReference type="AlphaFoldDB" id="A0A5C3L2C6"/>
<feature type="region of interest" description="Disordered" evidence="1">
    <location>
        <begin position="22"/>
        <end position="53"/>
    </location>
</feature>
<dbReference type="EMBL" id="ML210170">
    <property type="protein sequence ID" value="TFK26885.1"/>
    <property type="molecule type" value="Genomic_DNA"/>
</dbReference>
<organism evidence="2 3">
    <name type="scientific">Coprinopsis marcescibilis</name>
    <name type="common">Agaric fungus</name>
    <name type="synonym">Psathyrella marcescibilis</name>
    <dbReference type="NCBI Taxonomy" id="230819"/>
    <lineage>
        <taxon>Eukaryota</taxon>
        <taxon>Fungi</taxon>
        <taxon>Dikarya</taxon>
        <taxon>Basidiomycota</taxon>
        <taxon>Agaricomycotina</taxon>
        <taxon>Agaricomycetes</taxon>
        <taxon>Agaricomycetidae</taxon>
        <taxon>Agaricales</taxon>
        <taxon>Agaricineae</taxon>
        <taxon>Psathyrellaceae</taxon>
        <taxon>Coprinopsis</taxon>
    </lineage>
</organism>
<proteinExistence type="predicted"/>
<dbReference type="Proteomes" id="UP000307440">
    <property type="component" value="Unassembled WGS sequence"/>
</dbReference>
<evidence type="ECO:0000313" key="2">
    <source>
        <dbReference type="EMBL" id="TFK26885.1"/>
    </source>
</evidence>
<gene>
    <name evidence="2" type="ORF">FA15DRAFT_654065</name>
</gene>